<dbReference type="Proteomes" id="UP001150942">
    <property type="component" value="Unassembled WGS sequence"/>
</dbReference>
<evidence type="ECO:0000256" key="8">
    <source>
        <dbReference type="PIRSR" id="PIRSR602401-1"/>
    </source>
</evidence>
<dbReference type="InterPro" id="IPR017972">
    <property type="entry name" value="Cyt_P450_CS"/>
</dbReference>
<dbReference type="PRINTS" id="PR00463">
    <property type="entry name" value="EP450I"/>
</dbReference>
<evidence type="ECO:0000313" key="12">
    <source>
        <dbReference type="Proteomes" id="UP001150942"/>
    </source>
</evidence>
<sequence>MDSMVDAVKAANLHEILGVFMIGCILYWVLFYGDRLHSGIPTAGVDPTAWFKAASARTAFMLDGKGVIQKGLEDYPSVFQVVTGTGTKIVLPNRFVEDIKNNPQLSLVDAIHKEFFASYYAFRPYAASKTAFVMTEVVRTKLSNSLGITVLMAGRRIFADGVSEMIGDLADETNCALEDIFGSSTEWQTRNLKAEVLHLIARLSSRVFLGQDMARSEQWLDISKSYTIDSFIAIRMMRQWPAALRSLVYWLSPKCKRVREQVSTSGQLIWPLVEGHRQRKRKALEAGLPAPDGQDTISWMDELADGVDCDVPCGQLILSVVALHTTTELLTQALFDLCHHPELTQPLREEVISVVGDKPLTKAVLFKLRLMDSFLKESQRLHIGDITTMQRFAHAKVVLSDGSTIPRGAKVVTTMEMMMDPTIYPNPEIFDAYRFLKMRESAGQENRWQFVSTCSEHMGFGNGQHACPGRFFAANETKVALCHLLLKYDWKFPDNAQKDGTDVTFGTEFESSLEAKVLLRRRKEEITFKL</sequence>
<keyword evidence="10" id="KW-0812">Transmembrane</keyword>
<dbReference type="GO" id="GO:0016705">
    <property type="term" value="F:oxidoreductase activity, acting on paired donors, with incorporation or reduction of molecular oxygen"/>
    <property type="evidence" value="ECO:0007669"/>
    <property type="project" value="InterPro"/>
</dbReference>
<evidence type="ECO:0000256" key="2">
    <source>
        <dbReference type="ARBA" id="ARBA00010617"/>
    </source>
</evidence>
<keyword evidence="10" id="KW-0472">Membrane</keyword>
<dbReference type="GO" id="GO:0005506">
    <property type="term" value="F:iron ion binding"/>
    <property type="evidence" value="ECO:0007669"/>
    <property type="project" value="InterPro"/>
</dbReference>
<feature type="binding site" description="axial binding residue" evidence="8">
    <location>
        <position position="467"/>
    </location>
    <ligand>
        <name>heme</name>
        <dbReference type="ChEBI" id="CHEBI:30413"/>
    </ligand>
    <ligandPart>
        <name>Fe</name>
        <dbReference type="ChEBI" id="CHEBI:18248"/>
    </ligandPart>
</feature>
<dbReference type="PANTHER" id="PTHR46206:SF2">
    <property type="entry name" value="CYTOCHROME P450 MONOOXYGENASE AUSG-RELATED"/>
    <property type="match status" value="1"/>
</dbReference>
<dbReference type="SUPFAM" id="SSF48264">
    <property type="entry name" value="Cytochrome P450"/>
    <property type="match status" value="1"/>
</dbReference>
<dbReference type="GO" id="GO:0004497">
    <property type="term" value="F:monooxygenase activity"/>
    <property type="evidence" value="ECO:0007669"/>
    <property type="project" value="UniProtKB-KW"/>
</dbReference>
<reference evidence="11" key="2">
    <citation type="journal article" date="2023" name="IMA Fungus">
        <title>Comparative genomic study of the Penicillium genus elucidates a diverse pangenome and 15 lateral gene transfer events.</title>
        <authorList>
            <person name="Petersen C."/>
            <person name="Sorensen T."/>
            <person name="Nielsen M.R."/>
            <person name="Sondergaard T.E."/>
            <person name="Sorensen J.L."/>
            <person name="Fitzpatrick D.A."/>
            <person name="Frisvad J.C."/>
            <person name="Nielsen K.L."/>
        </authorList>
    </citation>
    <scope>NUCLEOTIDE SEQUENCE</scope>
    <source>
        <strain evidence="11">IBT 20477</strain>
    </source>
</reference>
<dbReference type="CDD" id="cd11041">
    <property type="entry name" value="CYP503A1-like"/>
    <property type="match status" value="1"/>
</dbReference>
<evidence type="ECO:0000256" key="7">
    <source>
        <dbReference type="ARBA" id="ARBA00023033"/>
    </source>
</evidence>
<evidence type="ECO:0000256" key="10">
    <source>
        <dbReference type="SAM" id="Phobius"/>
    </source>
</evidence>
<keyword evidence="10" id="KW-1133">Transmembrane helix</keyword>
<dbReference type="PANTHER" id="PTHR46206">
    <property type="entry name" value="CYTOCHROME P450"/>
    <property type="match status" value="1"/>
</dbReference>
<comment type="similarity">
    <text evidence="2 9">Belongs to the cytochrome P450 family.</text>
</comment>
<dbReference type="GO" id="GO:0043386">
    <property type="term" value="P:mycotoxin biosynthetic process"/>
    <property type="evidence" value="ECO:0007669"/>
    <property type="project" value="UniProtKB-ARBA"/>
</dbReference>
<evidence type="ECO:0000256" key="5">
    <source>
        <dbReference type="ARBA" id="ARBA00023002"/>
    </source>
</evidence>
<keyword evidence="5 9" id="KW-0560">Oxidoreductase</keyword>
<dbReference type="Gene3D" id="1.10.630.10">
    <property type="entry name" value="Cytochrome P450"/>
    <property type="match status" value="1"/>
</dbReference>
<dbReference type="AlphaFoldDB" id="A0A9W9J993"/>
<keyword evidence="6 8" id="KW-0408">Iron</keyword>
<dbReference type="Pfam" id="PF00067">
    <property type="entry name" value="p450"/>
    <property type="match status" value="1"/>
</dbReference>
<dbReference type="GO" id="GO:0020037">
    <property type="term" value="F:heme binding"/>
    <property type="evidence" value="ECO:0007669"/>
    <property type="project" value="InterPro"/>
</dbReference>
<dbReference type="InterPro" id="IPR002401">
    <property type="entry name" value="Cyt_P450_E_grp-I"/>
</dbReference>
<proteinExistence type="inferred from homology"/>
<organism evidence="11 12">
    <name type="scientific">Penicillium cf. viridicatum</name>
    <dbReference type="NCBI Taxonomy" id="2972119"/>
    <lineage>
        <taxon>Eukaryota</taxon>
        <taxon>Fungi</taxon>
        <taxon>Dikarya</taxon>
        <taxon>Ascomycota</taxon>
        <taxon>Pezizomycotina</taxon>
        <taxon>Eurotiomycetes</taxon>
        <taxon>Eurotiomycetidae</taxon>
        <taxon>Eurotiales</taxon>
        <taxon>Aspergillaceae</taxon>
        <taxon>Penicillium</taxon>
    </lineage>
</organism>
<reference evidence="11" key="1">
    <citation type="submission" date="2022-11" db="EMBL/GenBank/DDBJ databases">
        <authorList>
            <person name="Petersen C."/>
        </authorList>
    </citation>
    <scope>NUCLEOTIDE SEQUENCE</scope>
    <source>
        <strain evidence="11">IBT 20477</strain>
    </source>
</reference>
<feature type="transmembrane region" description="Helical" evidence="10">
    <location>
        <begin position="12"/>
        <end position="31"/>
    </location>
</feature>
<evidence type="ECO:0000256" key="1">
    <source>
        <dbReference type="ARBA" id="ARBA00001971"/>
    </source>
</evidence>
<name>A0A9W9J993_9EURO</name>
<comment type="cofactor">
    <cofactor evidence="1 8">
        <name>heme</name>
        <dbReference type="ChEBI" id="CHEBI:30413"/>
    </cofactor>
</comment>
<gene>
    <name evidence="11" type="ORF">N7449_008980</name>
</gene>
<keyword evidence="3 8" id="KW-0349">Heme</keyword>
<evidence type="ECO:0000256" key="9">
    <source>
        <dbReference type="RuleBase" id="RU000461"/>
    </source>
</evidence>
<evidence type="ECO:0000256" key="4">
    <source>
        <dbReference type="ARBA" id="ARBA00022723"/>
    </source>
</evidence>
<protein>
    <submittedName>
        <fullName evidence="11">Uncharacterized protein</fullName>
    </submittedName>
</protein>
<dbReference type="OrthoDB" id="1844152at2759"/>
<accession>A0A9W9J993</accession>
<dbReference type="InterPro" id="IPR036396">
    <property type="entry name" value="Cyt_P450_sf"/>
</dbReference>
<dbReference type="InterPro" id="IPR001128">
    <property type="entry name" value="Cyt_P450"/>
</dbReference>
<keyword evidence="7 9" id="KW-0503">Monooxygenase</keyword>
<keyword evidence="12" id="KW-1185">Reference proteome</keyword>
<evidence type="ECO:0000256" key="6">
    <source>
        <dbReference type="ARBA" id="ARBA00023004"/>
    </source>
</evidence>
<evidence type="ECO:0000256" key="3">
    <source>
        <dbReference type="ARBA" id="ARBA00022617"/>
    </source>
</evidence>
<evidence type="ECO:0000313" key="11">
    <source>
        <dbReference type="EMBL" id="KAJ5192838.1"/>
    </source>
</evidence>
<dbReference type="EMBL" id="JAPQKQ010000006">
    <property type="protein sequence ID" value="KAJ5192838.1"/>
    <property type="molecule type" value="Genomic_DNA"/>
</dbReference>
<comment type="caution">
    <text evidence="11">The sequence shown here is derived from an EMBL/GenBank/DDBJ whole genome shotgun (WGS) entry which is preliminary data.</text>
</comment>
<dbReference type="PROSITE" id="PS00086">
    <property type="entry name" value="CYTOCHROME_P450"/>
    <property type="match status" value="1"/>
</dbReference>
<keyword evidence="4 8" id="KW-0479">Metal-binding</keyword>